<comment type="caution">
    <text evidence="2">The sequence shown here is derived from an EMBL/GenBank/DDBJ whole genome shotgun (WGS) entry which is preliminary data.</text>
</comment>
<sequence>MVSPGAAGSRRTGKAWSKHDPAPASFRRTRAATISIPPHNLVPKSETYPFNNNILNQKKHPRTQYPTPCACGRSPTLPQDHEKTPQAKSPRQINRLAPDAGLVIAPRAHS</sequence>
<reference evidence="2 3" key="1">
    <citation type="submission" date="2013-09" db="EMBL/GenBank/DDBJ databases">
        <title>Genome sequencing of Phaeobacter antarcticus sp. nov. SM1211.</title>
        <authorList>
            <person name="Zhang X.-Y."/>
            <person name="Liu C."/>
            <person name="Chen X.-L."/>
            <person name="Xie B.-B."/>
            <person name="Qin Q.-L."/>
            <person name="Rong J.-C."/>
            <person name="Zhang Y.-Z."/>
        </authorList>
    </citation>
    <scope>NUCLEOTIDE SEQUENCE [LARGE SCALE GENOMIC DNA]</scope>
    <source>
        <strain evidence="2 3">SM1211</strain>
    </source>
</reference>
<evidence type="ECO:0000313" key="2">
    <source>
        <dbReference type="EMBL" id="PIL20111.1"/>
    </source>
</evidence>
<dbReference type="EMBL" id="AWWI01000066">
    <property type="protein sequence ID" value="PIL20111.1"/>
    <property type="molecule type" value="Genomic_DNA"/>
</dbReference>
<name>A0A2G8RFD6_9RHOB</name>
<evidence type="ECO:0000256" key="1">
    <source>
        <dbReference type="SAM" id="MobiDB-lite"/>
    </source>
</evidence>
<dbReference type="Proteomes" id="UP000231259">
    <property type="component" value="Unassembled WGS sequence"/>
</dbReference>
<accession>A0A2G8RFD6</accession>
<feature type="region of interest" description="Disordered" evidence="1">
    <location>
        <begin position="1"/>
        <end position="110"/>
    </location>
</feature>
<keyword evidence="3" id="KW-1185">Reference proteome</keyword>
<evidence type="ECO:0000313" key="3">
    <source>
        <dbReference type="Proteomes" id="UP000231259"/>
    </source>
</evidence>
<gene>
    <name evidence="2" type="ORF">P775_10610</name>
</gene>
<dbReference type="AlphaFoldDB" id="A0A2G8RFD6"/>
<organism evidence="2 3">
    <name type="scientific">Puniceibacterium antarcticum</name>
    <dbReference type="NCBI Taxonomy" id="1206336"/>
    <lineage>
        <taxon>Bacteria</taxon>
        <taxon>Pseudomonadati</taxon>
        <taxon>Pseudomonadota</taxon>
        <taxon>Alphaproteobacteria</taxon>
        <taxon>Rhodobacterales</taxon>
        <taxon>Paracoccaceae</taxon>
        <taxon>Puniceibacterium</taxon>
    </lineage>
</organism>
<proteinExistence type="predicted"/>
<protein>
    <submittedName>
        <fullName evidence="2">Uncharacterized protein</fullName>
    </submittedName>
</protein>